<name>A0ABS3FVQ9_9CYAN</name>
<keyword evidence="4" id="KW-1185">Reference proteome</keyword>
<dbReference type="Proteomes" id="UP000664844">
    <property type="component" value="Unassembled WGS sequence"/>
</dbReference>
<evidence type="ECO:0008006" key="5">
    <source>
        <dbReference type="Google" id="ProtNLM"/>
    </source>
</evidence>
<gene>
    <name evidence="3" type="ORF">J0895_19475</name>
</gene>
<protein>
    <recommendedName>
        <fullName evidence="5">Transposase</fullName>
    </recommendedName>
</protein>
<organism evidence="3 4">
    <name type="scientific">Phormidium pseudopriestleyi FRX01</name>
    <dbReference type="NCBI Taxonomy" id="1759528"/>
    <lineage>
        <taxon>Bacteria</taxon>
        <taxon>Bacillati</taxon>
        <taxon>Cyanobacteriota</taxon>
        <taxon>Cyanophyceae</taxon>
        <taxon>Oscillatoriophycideae</taxon>
        <taxon>Oscillatoriales</taxon>
        <taxon>Oscillatoriaceae</taxon>
        <taxon>Phormidium</taxon>
    </lineage>
</organism>
<keyword evidence="2" id="KW-0472">Membrane</keyword>
<feature type="transmembrane region" description="Helical" evidence="2">
    <location>
        <begin position="86"/>
        <end position="104"/>
    </location>
</feature>
<evidence type="ECO:0000313" key="3">
    <source>
        <dbReference type="EMBL" id="MBO0351214.1"/>
    </source>
</evidence>
<dbReference type="EMBL" id="JAFLQW010000514">
    <property type="protein sequence ID" value="MBO0351214.1"/>
    <property type="molecule type" value="Genomic_DNA"/>
</dbReference>
<sequence>MNAHIFESHSVLCPVCNRSGQRNPGEILGGLYTCPHCQARLVISWSGHYVRDPFTFKQLSMSRLLRRQSSPVARILRDVGIKKRPSVWAVLAGLVVASLTFATLENWSGDRQLPGQFREESGEVRDSFPESGK</sequence>
<reference evidence="3 4" key="1">
    <citation type="submission" date="2021-03" db="EMBL/GenBank/DDBJ databases">
        <title>Metabolic Capacity of the Antarctic Cyanobacterium Phormidium pseudopriestleyi that Sustains Oxygenic Photosynthesis in the Presence of Hydrogen Sulfide.</title>
        <authorList>
            <person name="Lumian J.E."/>
            <person name="Jungblut A.D."/>
            <person name="Dillon M.L."/>
            <person name="Hawes I."/>
            <person name="Doran P.T."/>
            <person name="Mackey T.J."/>
            <person name="Dick G.J."/>
            <person name="Grettenberger C.L."/>
            <person name="Sumner D.Y."/>
        </authorList>
    </citation>
    <scope>NUCLEOTIDE SEQUENCE [LARGE SCALE GENOMIC DNA]</scope>
    <source>
        <strain evidence="3 4">FRX01</strain>
    </source>
</reference>
<comment type="caution">
    <text evidence="3">The sequence shown here is derived from an EMBL/GenBank/DDBJ whole genome shotgun (WGS) entry which is preliminary data.</text>
</comment>
<proteinExistence type="predicted"/>
<evidence type="ECO:0000256" key="2">
    <source>
        <dbReference type="SAM" id="Phobius"/>
    </source>
</evidence>
<feature type="region of interest" description="Disordered" evidence="1">
    <location>
        <begin position="113"/>
        <end position="133"/>
    </location>
</feature>
<keyword evidence="2" id="KW-0812">Transmembrane</keyword>
<evidence type="ECO:0000256" key="1">
    <source>
        <dbReference type="SAM" id="MobiDB-lite"/>
    </source>
</evidence>
<accession>A0ABS3FVQ9</accession>
<keyword evidence="2" id="KW-1133">Transmembrane helix</keyword>
<feature type="compositionally biased region" description="Basic and acidic residues" evidence="1">
    <location>
        <begin position="117"/>
        <end position="133"/>
    </location>
</feature>
<evidence type="ECO:0000313" key="4">
    <source>
        <dbReference type="Proteomes" id="UP000664844"/>
    </source>
</evidence>